<gene>
    <name evidence="1" type="ORF">H6X83_07840</name>
</gene>
<dbReference type="Proteomes" id="UP000516046">
    <property type="component" value="Chromosome"/>
</dbReference>
<dbReference type="KEGG" id="caml:H6X83_07840"/>
<evidence type="ECO:0000313" key="1">
    <source>
        <dbReference type="EMBL" id="QNO16885.1"/>
    </source>
</evidence>
<dbReference type="RefSeq" id="WP_212505952.1">
    <property type="nucleotide sequence ID" value="NZ_CP060696.1"/>
</dbReference>
<protein>
    <submittedName>
        <fullName evidence="1">Uncharacterized protein</fullName>
    </submittedName>
</protein>
<name>A0A7G9WDX3_9FIRM</name>
<evidence type="ECO:0000313" key="2">
    <source>
        <dbReference type="Proteomes" id="UP000516046"/>
    </source>
</evidence>
<organism evidence="1 2">
    <name type="scientific">Caproicibacterium amylolyticum</name>
    <dbReference type="NCBI Taxonomy" id="2766537"/>
    <lineage>
        <taxon>Bacteria</taxon>
        <taxon>Bacillati</taxon>
        <taxon>Bacillota</taxon>
        <taxon>Clostridia</taxon>
        <taxon>Eubacteriales</taxon>
        <taxon>Oscillospiraceae</taxon>
        <taxon>Caproicibacterium</taxon>
    </lineage>
</organism>
<keyword evidence="2" id="KW-1185">Reference proteome</keyword>
<dbReference type="AlphaFoldDB" id="A0A7G9WDX3"/>
<sequence length="78" mass="8780">MVYGDSGNLGADKREDAVKKNNSCDIEKQDTEVCISRLPAQREIENRPRCLPLWADGVDFCMPLCGVALDTNKPKRRK</sequence>
<accession>A0A7G9WDX3</accession>
<proteinExistence type="predicted"/>
<reference evidence="1 2" key="1">
    <citation type="submission" date="2020-08" db="EMBL/GenBank/DDBJ databases">
        <authorList>
            <person name="Ren C."/>
            <person name="Gu Y."/>
            <person name="Xu Y."/>
        </authorList>
    </citation>
    <scope>NUCLEOTIDE SEQUENCE [LARGE SCALE GENOMIC DNA]</scope>
    <source>
        <strain evidence="1 2">LBM18003</strain>
    </source>
</reference>
<dbReference type="EMBL" id="CP060696">
    <property type="protein sequence ID" value="QNO16885.1"/>
    <property type="molecule type" value="Genomic_DNA"/>
</dbReference>